<dbReference type="EMBL" id="JRPQ01000159">
    <property type="protein sequence ID" value="KGI21341.1"/>
    <property type="molecule type" value="Genomic_DNA"/>
</dbReference>
<evidence type="ECO:0000313" key="2">
    <source>
        <dbReference type="EMBL" id="KGI21341.1"/>
    </source>
</evidence>
<keyword evidence="1" id="KW-0175">Coiled coil</keyword>
<evidence type="ECO:0000256" key="1">
    <source>
        <dbReference type="SAM" id="Coils"/>
    </source>
</evidence>
<sequence>MHLISGGIELKEKWQCTITSFTQNFDQDDPEFISLRDAFMERFKEHGFVIDSIAKFNEETQALDEIIVRLQDLQKRNNALMKKYKGDEKFARVHKRIREVNKAERGERTKADVFFSGRRDCSYSQYYKRGCGCQSLRS</sequence>
<evidence type="ECO:0000313" key="3">
    <source>
        <dbReference type="Proteomes" id="UP000029723"/>
    </source>
</evidence>
<comment type="caution">
    <text evidence="2">The sequence shown here is derived from an EMBL/GenBank/DDBJ whole genome shotgun (WGS) entry which is preliminary data.</text>
</comment>
<proteinExistence type="predicted"/>
<accession>A0A098YPL9</accession>
<dbReference type="Proteomes" id="UP000029723">
    <property type="component" value="Unassembled WGS sequence"/>
</dbReference>
<dbReference type="AlphaFoldDB" id="A0A098YPL9"/>
<reference evidence="2 3" key="1">
    <citation type="submission" date="2014-07" db="EMBL/GenBank/DDBJ databases">
        <authorList>
            <person name="McCorrison J."/>
            <person name="Sanka R."/>
            <person name="Torralba M."/>
            <person name="Gillis M."/>
            <person name="Haft D.H."/>
            <person name="Methe B."/>
            <person name="Sutton G."/>
            <person name="Nelson K.E."/>
        </authorList>
    </citation>
    <scope>NUCLEOTIDE SEQUENCE [LARGE SCALE GENOMIC DNA]</scope>
    <source>
        <strain evidence="2 3">S9-PR14</strain>
    </source>
</reference>
<feature type="coiled-coil region" evidence="1">
    <location>
        <begin position="56"/>
        <end position="83"/>
    </location>
</feature>
<protein>
    <submittedName>
        <fullName evidence="2">Uncharacterized protein</fullName>
    </submittedName>
</protein>
<organism evidence="2 3">
    <name type="scientific">Hoylesella timonensis S9-PR14</name>
    <dbReference type="NCBI Taxonomy" id="1401062"/>
    <lineage>
        <taxon>Bacteria</taxon>
        <taxon>Pseudomonadati</taxon>
        <taxon>Bacteroidota</taxon>
        <taxon>Bacteroidia</taxon>
        <taxon>Bacteroidales</taxon>
        <taxon>Prevotellaceae</taxon>
        <taxon>Hoylesella</taxon>
    </lineage>
</organism>
<gene>
    <name evidence="2" type="ORF">HMPREF9304_10670</name>
</gene>
<name>A0A098YPL9_9BACT</name>